<dbReference type="InterPro" id="IPR003959">
    <property type="entry name" value="ATPase_AAA_core"/>
</dbReference>
<reference evidence="4" key="1">
    <citation type="journal article" date="2019" name="Int. J. Syst. Evol. Microbiol.">
        <title>The Global Catalogue of Microorganisms (GCM) 10K type strain sequencing project: providing services to taxonomists for standard genome sequencing and annotation.</title>
        <authorList>
            <consortium name="The Broad Institute Genomics Platform"/>
            <consortium name="The Broad Institute Genome Sequencing Center for Infectious Disease"/>
            <person name="Wu L."/>
            <person name="Ma J."/>
        </authorList>
    </citation>
    <scope>NUCLEOTIDE SEQUENCE [LARGE SCALE GENOMIC DNA]</scope>
    <source>
        <strain evidence="4">CCUG 55609</strain>
    </source>
</reference>
<sequence>MFKRIEVRNFRKHERFGIACRERNVLVGPNNAGKSSILDALRLFADVQRFATRRVPTLKSYEGFGVCAKYDVSNSEFSVTLENICRNYSDDYASIIISNDRGCKLHIDVNPNMPPEVYIEADMKVQRNNGFFSKCFPERVVVVPTLSPFEQSEKPNDPEYVRSVEFTRLAARNFRNIWRGKGADEFSQFRELVGMHWPGIDISQPELNGSYPPLLQMYYTENGIHREIYWSGFGFQAWLQMMTHFLRGGEDDVLVLDEPDVYLHADLQRRLFHIAKRRFQQIFVATHSAEIMNEANAMDVVLIKPGLVSGARITSDSGYRSAHALLGSSENADFARLARAKRVIAFEGNDRTIFKRFEQKLGSGGVLGDPDTLSIKIGGYEHWHRVDNLAWMFKEVFGLEAKIVALFDRDYRSDAEIEEFKEKLKASGVACWVLRRKEIENYLLEQGPLSRAIQKAAKRREIGLNDEDISSSLEALASEHMDDCLINVQS</sequence>
<dbReference type="InterPro" id="IPR051396">
    <property type="entry name" value="Bact_Antivir_Def_Nuclease"/>
</dbReference>
<comment type="caution">
    <text evidence="3">The sequence shown here is derived from an EMBL/GenBank/DDBJ whole genome shotgun (WGS) entry which is preliminary data.</text>
</comment>
<dbReference type="EMBL" id="JBHTNF010000001">
    <property type="protein sequence ID" value="MFD1326927.1"/>
    <property type="molecule type" value="Genomic_DNA"/>
</dbReference>
<dbReference type="PANTHER" id="PTHR43581:SF4">
    <property type="entry name" value="ATP_GTP PHOSPHATASE"/>
    <property type="match status" value="1"/>
</dbReference>
<keyword evidence="4" id="KW-1185">Reference proteome</keyword>
<dbReference type="InterPro" id="IPR041685">
    <property type="entry name" value="AAA_GajA/Old/RecF-like"/>
</dbReference>
<organism evidence="3 4">
    <name type="scientific">Mycoplana ramosa</name>
    <name type="common">Mycoplana bullata</name>
    <dbReference type="NCBI Taxonomy" id="40837"/>
    <lineage>
        <taxon>Bacteria</taxon>
        <taxon>Pseudomonadati</taxon>
        <taxon>Pseudomonadota</taxon>
        <taxon>Alphaproteobacteria</taxon>
        <taxon>Hyphomicrobiales</taxon>
        <taxon>Rhizobiaceae</taxon>
        <taxon>Mycoplana</taxon>
    </lineage>
</organism>
<evidence type="ECO:0000313" key="3">
    <source>
        <dbReference type="EMBL" id="MFD1326927.1"/>
    </source>
</evidence>
<evidence type="ECO:0000313" key="4">
    <source>
        <dbReference type="Proteomes" id="UP001597173"/>
    </source>
</evidence>
<keyword evidence="3" id="KW-0255">Endonuclease</keyword>
<keyword evidence="3" id="KW-0540">Nuclease</keyword>
<dbReference type="InterPro" id="IPR027417">
    <property type="entry name" value="P-loop_NTPase"/>
</dbReference>
<keyword evidence="3" id="KW-0378">Hydrolase</keyword>
<proteinExistence type="predicted"/>
<accession>A0ABW3YTN3</accession>
<dbReference type="PANTHER" id="PTHR43581">
    <property type="entry name" value="ATP/GTP PHOSPHATASE"/>
    <property type="match status" value="1"/>
</dbReference>
<feature type="domain" description="Endonuclease GajA/Old nuclease/RecF-like AAA" evidence="1">
    <location>
        <begin position="1"/>
        <end position="80"/>
    </location>
</feature>
<gene>
    <name evidence="3" type="ORF">ACFQ33_03335</name>
</gene>
<name>A0ABW3YTN3_MYCRA</name>
<dbReference type="RefSeq" id="WP_374837374.1">
    <property type="nucleotide sequence ID" value="NZ_JBHEEW010000004.1"/>
</dbReference>
<dbReference type="Gene3D" id="3.40.50.300">
    <property type="entry name" value="P-loop containing nucleotide triphosphate hydrolases"/>
    <property type="match status" value="2"/>
</dbReference>
<dbReference type="GO" id="GO:0004519">
    <property type="term" value="F:endonuclease activity"/>
    <property type="evidence" value="ECO:0007669"/>
    <property type="project" value="UniProtKB-KW"/>
</dbReference>
<evidence type="ECO:0000259" key="2">
    <source>
        <dbReference type="Pfam" id="PF13304"/>
    </source>
</evidence>
<dbReference type="SUPFAM" id="SSF52540">
    <property type="entry name" value="P-loop containing nucleoside triphosphate hydrolases"/>
    <property type="match status" value="1"/>
</dbReference>
<dbReference type="Proteomes" id="UP001597173">
    <property type="component" value="Unassembled WGS sequence"/>
</dbReference>
<protein>
    <submittedName>
        <fullName evidence="3">ATP-dependent endonuclease</fullName>
    </submittedName>
</protein>
<dbReference type="Pfam" id="PF13175">
    <property type="entry name" value="AAA_15"/>
    <property type="match status" value="1"/>
</dbReference>
<evidence type="ECO:0000259" key="1">
    <source>
        <dbReference type="Pfam" id="PF13175"/>
    </source>
</evidence>
<dbReference type="Pfam" id="PF13304">
    <property type="entry name" value="AAA_21"/>
    <property type="match status" value="1"/>
</dbReference>
<feature type="domain" description="ATPase AAA-type core" evidence="2">
    <location>
        <begin position="191"/>
        <end position="293"/>
    </location>
</feature>